<evidence type="ECO:0000259" key="10">
    <source>
        <dbReference type="PROSITE" id="PS50011"/>
    </source>
</evidence>
<protein>
    <recommendedName>
        <fullName evidence="1">non-specific serine/threonine protein kinase</fullName>
        <ecNumber evidence="1">2.7.11.1</ecNumber>
    </recommendedName>
</protein>
<evidence type="ECO:0000256" key="6">
    <source>
        <dbReference type="ARBA" id="ARBA00022840"/>
    </source>
</evidence>
<dbReference type="Gene3D" id="1.10.510.10">
    <property type="entry name" value="Transferase(Phosphotransferase) domain 1"/>
    <property type="match status" value="1"/>
</dbReference>
<feature type="domain" description="Protein kinase" evidence="10">
    <location>
        <begin position="485"/>
        <end position="802"/>
    </location>
</feature>
<keyword evidence="12" id="KW-1185">Reference proteome</keyword>
<evidence type="ECO:0000256" key="8">
    <source>
        <dbReference type="PROSITE-ProRule" id="PRU10141"/>
    </source>
</evidence>
<feature type="region of interest" description="Disordered" evidence="9">
    <location>
        <begin position="1"/>
        <end position="258"/>
    </location>
</feature>
<evidence type="ECO:0000256" key="3">
    <source>
        <dbReference type="ARBA" id="ARBA00022679"/>
    </source>
</evidence>
<organism evidence="11 12">
    <name type="scientific">Tuber magnatum</name>
    <name type="common">white Piedmont truffle</name>
    <dbReference type="NCBI Taxonomy" id="42249"/>
    <lineage>
        <taxon>Eukaryota</taxon>
        <taxon>Fungi</taxon>
        <taxon>Dikarya</taxon>
        <taxon>Ascomycota</taxon>
        <taxon>Pezizomycotina</taxon>
        <taxon>Pezizomycetes</taxon>
        <taxon>Pezizales</taxon>
        <taxon>Tuberaceae</taxon>
        <taxon>Tuber</taxon>
    </lineage>
</organism>
<feature type="region of interest" description="Disordered" evidence="9">
    <location>
        <begin position="396"/>
        <end position="416"/>
    </location>
</feature>
<keyword evidence="6 8" id="KW-0067">ATP-binding</keyword>
<name>A0A317SHP1_9PEZI</name>
<feature type="compositionally biased region" description="Basic and acidic residues" evidence="9">
    <location>
        <begin position="33"/>
        <end position="45"/>
    </location>
</feature>
<feature type="compositionally biased region" description="Polar residues" evidence="9">
    <location>
        <begin position="326"/>
        <end position="341"/>
    </location>
</feature>
<dbReference type="EC" id="2.7.11.1" evidence="1"/>
<dbReference type="GO" id="GO:0004674">
    <property type="term" value="F:protein serine/threonine kinase activity"/>
    <property type="evidence" value="ECO:0007669"/>
    <property type="project" value="UniProtKB-KW"/>
</dbReference>
<evidence type="ECO:0000256" key="7">
    <source>
        <dbReference type="ARBA" id="ARBA00023596"/>
    </source>
</evidence>
<feature type="compositionally biased region" description="Polar residues" evidence="9">
    <location>
        <begin position="230"/>
        <end position="247"/>
    </location>
</feature>
<dbReference type="PANTHER" id="PTHR24058:SF103">
    <property type="entry name" value="SERINE_THREONINE-PROTEIN KINASE PRP4 HOMOLOG"/>
    <property type="match status" value="1"/>
</dbReference>
<dbReference type="PROSITE" id="PS00107">
    <property type="entry name" value="PROTEIN_KINASE_ATP"/>
    <property type="match status" value="1"/>
</dbReference>
<dbReference type="CDD" id="cd14135">
    <property type="entry name" value="STKc_PRP4"/>
    <property type="match status" value="1"/>
</dbReference>
<evidence type="ECO:0000313" key="11">
    <source>
        <dbReference type="EMBL" id="PWW73903.1"/>
    </source>
</evidence>
<evidence type="ECO:0000256" key="4">
    <source>
        <dbReference type="ARBA" id="ARBA00022741"/>
    </source>
</evidence>
<dbReference type="Pfam" id="PF00069">
    <property type="entry name" value="Pkinase"/>
    <property type="match status" value="1"/>
</dbReference>
<dbReference type="FunFam" id="1.10.510.10:FF:000078">
    <property type="entry name" value="Serine/threonine-protein kinase PRP4 homolog"/>
    <property type="match status" value="1"/>
</dbReference>
<dbReference type="InterPro" id="IPR050494">
    <property type="entry name" value="Ser_Thr_dual-spec_kinase"/>
</dbReference>
<dbReference type="GO" id="GO:0045292">
    <property type="term" value="P:mRNA cis splicing, via spliceosome"/>
    <property type="evidence" value="ECO:0007669"/>
    <property type="project" value="InterPro"/>
</dbReference>
<evidence type="ECO:0000313" key="12">
    <source>
        <dbReference type="Proteomes" id="UP000246991"/>
    </source>
</evidence>
<dbReference type="PROSITE" id="PS50011">
    <property type="entry name" value="PROTEIN_KINASE_DOM"/>
    <property type="match status" value="1"/>
</dbReference>
<dbReference type="InterPro" id="IPR044092">
    <property type="entry name" value="STKc_PRP4"/>
</dbReference>
<keyword evidence="3" id="KW-0808">Transferase</keyword>
<dbReference type="GO" id="GO:0005524">
    <property type="term" value="F:ATP binding"/>
    <property type="evidence" value="ECO:0007669"/>
    <property type="project" value="UniProtKB-UniRule"/>
</dbReference>
<dbReference type="PANTHER" id="PTHR24058">
    <property type="entry name" value="DUAL SPECIFICITY PROTEIN KINASE"/>
    <property type="match status" value="1"/>
</dbReference>
<comment type="similarity">
    <text evidence="7">Belongs to the protein kinase superfamily. CMGC Ser/Thr protein kinase family.</text>
</comment>
<evidence type="ECO:0000256" key="2">
    <source>
        <dbReference type="ARBA" id="ARBA00022527"/>
    </source>
</evidence>
<evidence type="ECO:0000256" key="5">
    <source>
        <dbReference type="ARBA" id="ARBA00022777"/>
    </source>
</evidence>
<dbReference type="InterPro" id="IPR017441">
    <property type="entry name" value="Protein_kinase_ATP_BS"/>
</dbReference>
<dbReference type="InterPro" id="IPR011009">
    <property type="entry name" value="Kinase-like_dom_sf"/>
</dbReference>
<feature type="binding site" evidence="8">
    <location>
        <position position="514"/>
    </location>
    <ligand>
        <name>ATP</name>
        <dbReference type="ChEBI" id="CHEBI:30616"/>
    </ligand>
</feature>
<keyword evidence="5 11" id="KW-0418">Kinase</keyword>
<proteinExistence type="inferred from homology"/>
<gene>
    <name evidence="11" type="ORF">C7212DRAFT_212970</name>
</gene>
<feature type="region of interest" description="Disordered" evidence="9">
    <location>
        <begin position="316"/>
        <end position="362"/>
    </location>
</feature>
<feature type="compositionally biased region" description="Acidic residues" evidence="9">
    <location>
        <begin position="7"/>
        <end position="17"/>
    </location>
</feature>
<evidence type="ECO:0000256" key="9">
    <source>
        <dbReference type="SAM" id="MobiDB-lite"/>
    </source>
</evidence>
<dbReference type="InterPro" id="IPR000719">
    <property type="entry name" value="Prot_kinase_dom"/>
</dbReference>
<feature type="compositionally biased region" description="Basic and acidic residues" evidence="9">
    <location>
        <begin position="218"/>
        <end position="229"/>
    </location>
</feature>
<keyword evidence="4 8" id="KW-0547">Nucleotide-binding</keyword>
<feature type="compositionally biased region" description="Basic and acidic residues" evidence="9">
    <location>
        <begin position="93"/>
        <end position="107"/>
    </location>
</feature>
<evidence type="ECO:0000256" key="1">
    <source>
        <dbReference type="ARBA" id="ARBA00012513"/>
    </source>
</evidence>
<dbReference type="OrthoDB" id="9332038at2759"/>
<comment type="caution">
    <text evidence="11">The sequence shown here is derived from an EMBL/GenBank/DDBJ whole genome shotgun (WGS) entry which is preliminary data.</text>
</comment>
<feature type="compositionally biased region" description="Basic and acidic residues" evidence="9">
    <location>
        <begin position="160"/>
        <end position="205"/>
    </location>
</feature>
<dbReference type="EMBL" id="PYWC01000071">
    <property type="protein sequence ID" value="PWW73903.1"/>
    <property type="molecule type" value="Genomic_DNA"/>
</dbReference>
<dbReference type="Proteomes" id="UP000246991">
    <property type="component" value="Unassembled WGS sequence"/>
</dbReference>
<feature type="compositionally biased region" description="Basic and acidic residues" evidence="9">
    <location>
        <begin position="63"/>
        <end position="72"/>
    </location>
</feature>
<dbReference type="Gene3D" id="3.30.200.20">
    <property type="entry name" value="Phosphorylase Kinase, domain 1"/>
    <property type="match status" value="1"/>
</dbReference>
<dbReference type="FunFam" id="3.30.200.20:FF:000440">
    <property type="entry name" value="CMGC/DYRK/PRP4 protein kinase, variant"/>
    <property type="match status" value="1"/>
</dbReference>
<reference evidence="11 12" key="1">
    <citation type="submission" date="2018-03" db="EMBL/GenBank/DDBJ databases">
        <title>Genomes of Pezizomycetes fungi and the evolution of truffles.</title>
        <authorList>
            <person name="Murat C."/>
            <person name="Payen T."/>
            <person name="Noel B."/>
            <person name="Kuo A."/>
            <person name="Martin F.M."/>
        </authorList>
    </citation>
    <scope>NUCLEOTIDE SEQUENCE [LARGE SCALE GENOMIC DNA]</scope>
    <source>
        <strain evidence="11">091103-1</strain>
    </source>
</reference>
<dbReference type="SUPFAM" id="SSF56112">
    <property type="entry name" value="Protein kinase-like (PK-like)"/>
    <property type="match status" value="1"/>
</dbReference>
<dbReference type="STRING" id="42249.A0A317SHP1"/>
<dbReference type="SMART" id="SM00220">
    <property type="entry name" value="S_TKc"/>
    <property type="match status" value="1"/>
</dbReference>
<accession>A0A317SHP1</accession>
<feature type="compositionally biased region" description="Basic and acidic residues" evidence="9">
    <location>
        <begin position="123"/>
        <end position="148"/>
    </location>
</feature>
<keyword evidence="2" id="KW-0723">Serine/threonine-protein kinase</keyword>
<dbReference type="AlphaFoldDB" id="A0A317SHP1"/>
<sequence length="806" mass="91184">MNSPSESFDEEGEIFETEVEKAPPSLPSVTGPRVDRLSSRIRDSRSPGINNYRGGNGDTYPPFRHDHFDPRDHSRRPGNRENMRGEKRRRSHERGPDPRQHRVHYEANGDVNIGRRPRVSYADIDRSEPRDPPRPFGHDDRYYRDTKRSRTRSRSPPRGPRGDGKGGRRGYFDDSRRDGGNRFIDRERERDRGRNDSRRHSREQSVSEQGDIPVPSELSKRDAEYRNKQPDQGNGDKQSFSYRTAQNGGEMDIEEPVDEAKLIEERRKKREAIKAKYRGQATPLLVSALAIAGSNPNSPGISEGEVTPAVASPALLDSSREDSPTGAFNISKNGATISNAGSAAVANAEDEGPSAADYDPTVDMREDNKRYEQRIHDHEVPSSAYDVTKVIVRDEQTPASLPKLEPQQESTKKEEDDDFDMFAEGDDDDMFAGPIPKAKKVEIQTNGTHPIVSDAKQLDASLLDNWDDPDGYYRVIPAELLDGRYRVQTNLGRGMFSGVVRALDLTTQKLVAIKIIRNNETMKKAGLREIDILKKLMEADPDGKKHLVRLERCFEHKGHLCIVFENLSINLREVLKRYGRSEGISLMAVRSYAQQLFLGLSLLRKCNILHADLKPDNVLANENCNMLKICDLGSASDASENEITPYLVSRFYRAPEIILGIPYDFAIDMWSIGCTLYELYTGKILFTGRTNNQMLRSIMECRGKFPQKVLRKGKFTGLHFDDMLNFRSVESDKITGKDITKTLAFNKPVRELKTRLLAAASPGMTDAEMKELNGFIDLLDRCLNLNPERRCTPVEALKHPFIHRTK</sequence>